<evidence type="ECO:0000313" key="2">
    <source>
        <dbReference type="EMBL" id="AWV23374.1"/>
    </source>
</evidence>
<accession>A0A4Y1N0N6</accession>
<dbReference type="GO" id="GO:0009035">
    <property type="term" value="F:type I site-specific deoxyribonuclease activity"/>
    <property type="evidence" value="ECO:0007669"/>
    <property type="project" value="UniProtKB-EC"/>
</dbReference>
<name>A0A4Y1N0N6_9PROT</name>
<keyword evidence="2" id="KW-0378">Hydrolase</keyword>
<reference evidence="2" key="1">
    <citation type="submission" date="2017-12" db="EMBL/GenBank/DDBJ databases">
        <authorList>
            <person name="Martens C."/>
            <person name="Dahlstrom E."/>
            <person name="Barbian K."/>
            <person name="Sykora L."/>
            <person name="Ricklefs S."/>
            <person name="Bruno D."/>
            <person name="Anzick I."/>
            <person name="Myles I."/>
            <person name="Datta S.K."/>
        </authorList>
    </citation>
    <scope>NUCLEOTIDE SEQUENCE</scope>
    <source>
        <strain evidence="2">AD2</strain>
    </source>
</reference>
<protein>
    <submittedName>
        <fullName evidence="2">Type I restriction-modification system restriction subunit</fullName>
        <ecNumber evidence="2">3.1.21.3</ecNumber>
    </submittedName>
</protein>
<dbReference type="EMBL" id="CP025189">
    <property type="protein sequence ID" value="AWV23374.1"/>
    <property type="molecule type" value="Genomic_DNA"/>
</dbReference>
<dbReference type="EC" id="3.1.21.3" evidence="2"/>
<sequence length="82" mass="9147">MPTKVAADKAYQNAMQNSDKQNARIEHDKALERAVIELLSDHTELFKQFSDNPSFKKWLSETIFAATYADKAAQAGSVATRS</sequence>
<proteinExistence type="predicted"/>
<gene>
    <name evidence="2" type="ORF">RADP37_05333</name>
</gene>
<feature type="region of interest" description="Disordered" evidence="1">
    <location>
        <begin position="1"/>
        <end position="22"/>
    </location>
</feature>
<evidence type="ECO:0000256" key="1">
    <source>
        <dbReference type="SAM" id="MobiDB-lite"/>
    </source>
</evidence>
<dbReference type="AlphaFoldDB" id="A0A4Y1N0N6"/>
<organism evidence="2">
    <name type="scientific">Roseomonas mucosa</name>
    <dbReference type="NCBI Taxonomy" id="207340"/>
    <lineage>
        <taxon>Bacteria</taxon>
        <taxon>Pseudomonadati</taxon>
        <taxon>Pseudomonadota</taxon>
        <taxon>Alphaproteobacteria</taxon>
        <taxon>Acetobacterales</taxon>
        <taxon>Roseomonadaceae</taxon>
        <taxon>Roseomonas</taxon>
    </lineage>
</organism>
<dbReference type="RefSeq" id="WP_314216649.1">
    <property type="nucleotide sequence ID" value="NZ_CP025189.1"/>
</dbReference>